<feature type="domain" description="Histidine kinase" evidence="9">
    <location>
        <begin position="449"/>
        <end position="666"/>
    </location>
</feature>
<evidence type="ECO:0000256" key="3">
    <source>
        <dbReference type="ARBA" id="ARBA00022553"/>
    </source>
</evidence>
<keyword evidence="8" id="KW-0902">Two-component regulatory system</keyword>
<gene>
    <name evidence="10" type="ORF">SAMN05216234_11535</name>
</gene>
<dbReference type="InterPro" id="IPR036097">
    <property type="entry name" value="HisK_dim/P_sf"/>
</dbReference>
<dbReference type="Pfam" id="PF08495">
    <property type="entry name" value="FIST"/>
    <property type="match status" value="1"/>
</dbReference>
<proteinExistence type="predicted"/>
<evidence type="ECO:0000259" key="9">
    <source>
        <dbReference type="PROSITE" id="PS50109"/>
    </source>
</evidence>
<evidence type="ECO:0000256" key="4">
    <source>
        <dbReference type="ARBA" id="ARBA00022679"/>
    </source>
</evidence>
<dbReference type="SMART" id="SM00387">
    <property type="entry name" value="HATPase_c"/>
    <property type="match status" value="1"/>
</dbReference>
<dbReference type="InterPro" id="IPR036890">
    <property type="entry name" value="HATPase_C_sf"/>
</dbReference>
<dbReference type="InterPro" id="IPR004358">
    <property type="entry name" value="Sig_transdc_His_kin-like_C"/>
</dbReference>
<dbReference type="PRINTS" id="PR00344">
    <property type="entry name" value="BCTRLSENSOR"/>
</dbReference>
<dbReference type="STRING" id="223786.SAMN05216234_11535"/>
<protein>
    <recommendedName>
        <fullName evidence="2">histidine kinase</fullName>
        <ecNumber evidence="2">2.7.13.3</ecNumber>
    </recommendedName>
</protein>
<keyword evidence="7" id="KW-0067">ATP-binding</keyword>
<dbReference type="CDD" id="cd00082">
    <property type="entry name" value="HisKA"/>
    <property type="match status" value="1"/>
</dbReference>
<dbReference type="Pfam" id="PF02518">
    <property type="entry name" value="HATPase_c"/>
    <property type="match status" value="1"/>
</dbReference>
<dbReference type="AlphaFoldDB" id="A0A1I5PGY7"/>
<evidence type="ECO:0000313" key="10">
    <source>
        <dbReference type="EMBL" id="SFP33295.1"/>
    </source>
</evidence>
<dbReference type="EC" id="2.7.13.3" evidence="2"/>
<dbReference type="InterPro" id="IPR003661">
    <property type="entry name" value="HisK_dim/P_dom"/>
</dbReference>
<dbReference type="SMART" id="SM01204">
    <property type="entry name" value="FIST_C"/>
    <property type="match status" value="1"/>
</dbReference>
<dbReference type="GO" id="GO:0005524">
    <property type="term" value="F:ATP binding"/>
    <property type="evidence" value="ECO:0007669"/>
    <property type="project" value="UniProtKB-KW"/>
</dbReference>
<keyword evidence="5" id="KW-0547">Nucleotide-binding</keyword>
<dbReference type="Pfam" id="PF10442">
    <property type="entry name" value="FIST_C"/>
    <property type="match status" value="1"/>
</dbReference>
<dbReference type="Proteomes" id="UP000199227">
    <property type="component" value="Unassembled WGS sequence"/>
</dbReference>
<dbReference type="InterPro" id="IPR003594">
    <property type="entry name" value="HATPase_dom"/>
</dbReference>
<evidence type="ECO:0000256" key="5">
    <source>
        <dbReference type="ARBA" id="ARBA00022741"/>
    </source>
</evidence>
<keyword evidence="4" id="KW-0808">Transferase</keyword>
<comment type="catalytic activity">
    <reaction evidence="1">
        <text>ATP + protein L-histidine = ADP + protein N-phospho-L-histidine.</text>
        <dbReference type="EC" id="2.7.13.3"/>
    </reaction>
</comment>
<dbReference type="PANTHER" id="PTHR43065:SF10">
    <property type="entry name" value="PEROXIDE STRESS-ACTIVATED HISTIDINE KINASE MAK3"/>
    <property type="match status" value="1"/>
</dbReference>
<keyword evidence="11" id="KW-1185">Reference proteome</keyword>
<dbReference type="InterPro" id="IPR013702">
    <property type="entry name" value="FIST_domain_N"/>
</dbReference>
<sequence>MRTYNLVFSTFSDLEKRLKKIKNYRSKSILIQIFSGKIDKNFIKDLSYFIKERLNNSTIIGATTDGEIINKKIKENSVIISITLFKDSSISSASIEYNGNFVENGIELVKKIVNETTKVVILFSTGLNVNADELLKGVNTITKKYKNIVIAGALAGDNSNFKETFVMHNNKILSNGVVAVTINNKDLFATQCYNFSWKQFGRHFQITKAENNRIYEIEGVKAYDFYKKYLGEDVAKKLPQVGIQFPLIIKRGTKNVARACLDVFDDGSIAFGGNIYTGEKAIFAIGDIELILDDLKKDKLKTSYDIESIFIYSCMARKKLFGSSIAIEITPLTYIAPVAGFFSYGEFYIDENHTPIMMQETMTVLGMSEEKKPIKKNTQRVKVHKKNIDTRSDLIRAMVHLNNMVAKDWETLNKNLKEEVTKKTLQNRQKDSLLMQQSKLAQMGEMIGMIAHQWRQPLNAISAESINLSLLSELDELKDEEVQKSCTFIQQQCQKMSETINTFMEFIKQEKHKKPFIVQNVIEETIAIVKPQFASRNITLNISDLCSEKIEITGYRNLIEQVLLTLLSNARDAFEEQQIENSQINIITSRNSDIVEICVEDNAGGVKEEHIEKLFNPYFTTKEPGKGTGLGLYMAKRIITEQFNGHIYYNSIKNGSCFIINININDNK</sequence>
<dbReference type="InterPro" id="IPR019494">
    <property type="entry name" value="FIST_C"/>
</dbReference>
<dbReference type="Gene3D" id="3.30.565.10">
    <property type="entry name" value="Histidine kinase-like ATPase, C-terminal domain"/>
    <property type="match status" value="1"/>
</dbReference>
<dbReference type="InterPro" id="IPR005467">
    <property type="entry name" value="His_kinase_dom"/>
</dbReference>
<evidence type="ECO:0000256" key="8">
    <source>
        <dbReference type="ARBA" id="ARBA00023012"/>
    </source>
</evidence>
<evidence type="ECO:0000256" key="1">
    <source>
        <dbReference type="ARBA" id="ARBA00000085"/>
    </source>
</evidence>
<evidence type="ECO:0000256" key="2">
    <source>
        <dbReference type="ARBA" id="ARBA00012438"/>
    </source>
</evidence>
<organism evidence="10 11">
    <name type="scientific">Hydrogenimonas thermophila</name>
    <dbReference type="NCBI Taxonomy" id="223786"/>
    <lineage>
        <taxon>Bacteria</taxon>
        <taxon>Pseudomonadati</taxon>
        <taxon>Campylobacterota</taxon>
        <taxon>Epsilonproteobacteria</taxon>
        <taxon>Campylobacterales</taxon>
        <taxon>Hydrogenimonadaceae</taxon>
        <taxon>Hydrogenimonas</taxon>
    </lineage>
</organism>
<dbReference type="EMBL" id="FOXB01000015">
    <property type="protein sequence ID" value="SFP33295.1"/>
    <property type="molecule type" value="Genomic_DNA"/>
</dbReference>
<evidence type="ECO:0000256" key="7">
    <source>
        <dbReference type="ARBA" id="ARBA00022840"/>
    </source>
</evidence>
<evidence type="ECO:0000313" key="11">
    <source>
        <dbReference type="Proteomes" id="UP000199227"/>
    </source>
</evidence>
<dbReference type="SMART" id="SM00897">
    <property type="entry name" value="FIST"/>
    <property type="match status" value="1"/>
</dbReference>
<dbReference type="PROSITE" id="PS50109">
    <property type="entry name" value="HIS_KIN"/>
    <property type="match status" value="1"/>
</dbReference>
<keyword evidence="3" id="KW-0597">Phosphoprotein</keyword>
<dbReference type="SUPFAM" id="SSF55874">
    <property type="entry name" value="ATPase domain of HSP90 chaperone/DNA topoisomerase II/histidine kinase"/>
    <property type="match status" value="1"/>
</dbReference>
<dbReference type="RefSeq" id="WP_092912258.1">
    <property type="nucleotide sequence ID" value="NZ_FOXB01000015.1"/>
</dbReference>
<dbReference type="OrthoDB" id="343514at2"/>
<keyword evidence="6 10" id="KW-0418">Kinase</keyword>
<dbReference type="SUPFAM" id="SSF47384">
    <property type="entry name" value="Homodimeric domain of signal transducing histidine kinase"/>
    <property type="match status" value="1"/>
</dbReference>
<evidence type="ECO:0000256" key="6">
    <source>
        <dbReference type="ARBA" id="ARBA00022777"/>
    </source>
</evidence>
<dbReference type="GO" id="GO:0000155">
    <property type="term" value="F:phosphorelay sensor kinase activity"/>
    <property type="evidence" value="ECO:0007669"/>
    <property type="project" value="InterPro"/>
</dbReference>
<name>A0A1I5PGY7_9BACT</name>
<dbReference type="PANTHER" id="PTHR43065">
    <property type="entry name" value="SENSOR HISTIDINE KINASE"/>
    <property type="match status" value="1"/>
</dbReference>
<dbReference type="Gene3D" id="1.10.287.130">
    <property type="match status" value="1"/>
</dbReference>
<reference evidence="10 11" key="1">
    <citation type="submission" date="2016-10" db="EMBL/GenBank/DDBJ databases">
        <authorList>
            <person name="de Groot N.N."/>
        </authorList>
    </citation>
    <scope>NUCLEOTIDE SEQUENCE [LARGE SCALE GENOMIC DNA]</scope>
    <source>
        <strain evidence="10 11">EP1-55-1</strain>
    </source>
</reference>
<accession>A0A1I5PGY7</accession>